<dbReference type="Gene3D" id="3.10.310.50">
    <property type="match status" value="1"/>
</dbReference>
<reference evidence="2 3" key="1">
    <citation type="submission" date="2019-11" db="EMBL/GenBank/DDBJ databases">
        <title>Novel Deefgea species.</title>
        <authorList>
            <person name="Han J.-H."/>
        </authorList>
    </citation>
    <scope>NUCLEOTIDE SEQUENCE [LARGE SCALE GENOMIC DNA]</scope>
    <source>
        <strain evidence="2 3">LMG 24817</strain>
    </source>
</reference>
<dbReference type="PANTHER" id="PTHR30373">
    <property type="entry name" value="UPF0603 PROTEIN YGCG"/>
    <property type="match status" value="1"/>
</dbReference>
<dbReference type="EMBL" id="WOFE01000010">
    <property type="protein sequence ID" value="MBM5572752.1"/>
    <property type="molecule type" value="Genomic_DNA"/>
</dbReference>
<feature type="domain" description="TPM" evidence="1">
    <location>
        <begin position="23"/>
        <end position="144"/>
    </location>
</feature>
<sequence length="170" mass="19320">MVIMQKMKRLWQHLKPNPDRAQFNPALVEALTNTIASAEQGHRGEIRLVVESSLPSTLIWQNTTPRARALDWFSQLRVWDTEGNTGILLYLLLAEHKLELVADRGIANKVPQAQWDDICRQLQTHLAKHEVEIGLSNTITQLGQLLQQHFPLKNAQANPNELCNQPVIVL</sequence>
<dbReference type="Pfam" id="PF04536">
    <property type="entry name" value="TPM_phosphatase"/>
    <property type="match status" value="1"/>
</dbReference>
<dbReference type="Proteomes" id="UP001195660">
    <property type="component" value="Unassembled WGS sequence"/>
</dbReference>
<comment type="caution">
    <text evidence="2">The sequence shown here is derived from an EMBL/GenBank/DDBJ whole genome shotgun (WGS) entry which is preliminary data.</text>
</comment>
<name>A0ABS2CFF5_9NEIS</name>
<protein>
    <submittedName>
        <fullName evidence="2">TPM domain-containing protein</fullName>
    </submittedName>
</protein>
<proteinExistence type="predicted"/>
<dbReference type="PANTHER" id="PTHR30373:SF8">
    <property type="entry name" value="BLL7265 PROTEIN"/>
    <property type="match status" value="1"/>
</dbReference>
<keyword evidence="3" id="KW-1185">Reference proteome</keyword>
<dbReference type="InterPro" id="IPR007621">
    <property type="entry name" value="TPM_dom"/>
</dbReference>
<evidence type="ECO:0000313" key="3">
    <source>
        <dbReference type="Proteomes" id="UP001195660"/>
    </source>
</evidence>
<evidence type="ECO:0000259" key="1">
    <source>
        <dbReference type="Pfam" id="PF04536"/>
    </source>
</evidence>
<accession>A0ABS2CFF5</accession>
<evidence type="ECO:0000313" key="2">
    <source>
        <dbReference type="EMBL" id="MBM5572752.1"/>
    </source>
</evidence>
<gene>
    <name evidence="2" type="ORF">GM173_14350</name>
</gene>
<organism evidence="2 3">
    <name type="scientific">Deefgea chitinilytica</name>
    <dbReference type="NCBI Taxonomy" id="570276"/>
    <lineage>
        <taxon>Bacteria</taxon>
        <taxon>Pseudomonadati</taxon>
        <taxon>Pseudomonadota</taxon>
        <taxon>Betaproteobacteria</taxon>
        <taxon>Neisseriales</taxon>
        <taxon>Chitinibacteraceae</taxon>
        <taxon>Deefgea</taxon>
    </lineage>
</organism>